<dbReference type="Pfam" id="PF13650">
    <property type="entry name" value="Asp_protease_2"/>
    <property type="match status" value="1"/>
</dbReference>
<sequence length="657" mass="70903">MRPREDWAQHSRRLAVTQPIERVYCSVFREVSMSVRSIPASVVLATVLGLTIPLRAAGAITPEARAVVDRYLEATGGVKAFTAERGVHSKASLKAFGLSGWTESWTARPDKSAGITSIGPFTLREGCDGPIAWRVDQNGKLLLLDGKDLESAQASAYFENEMWLTSDQGGGSVDRVGAEKDSAGSYVVLEVRPPVGNSRRLWFASATGLIERVMLKEDAQTVVSRTLEYRVFAGRRRPYRTVVSVVGMPANEVRTTLDSVWVGEPLEAARFAPPDQAAHDVRYLSGSPAQLPFRYGERHVWLKASVNGAPPEDFLLDTGASITVIDSAYAARRGLKSEGHLQVSGAGAAGGASLSQVDSIVIAGSQGGGIALIGQKAAILSLNPHIEPFFWRPVAGVLGYDFISRFVACVDYDRGLLTLYDPARFHYQGSGTALRLTMAGNIPVVRAKIDSLEGDFRLDVGSGSTVDLHSPFVARHALLSKVGKTVEVTGGGFGGTFASHLCRMGRMEIGPYTIERPLVSLSHAASGGLASEDYAGNIGNQVLGRFRCTFDYEHRVVYLEPGAKFREPDRFTMAGVQLARLGGSIRALHVLPGSAAEAAGVEADDEVTAIDRRPMSSYTLDDVNLMFENGRPGEKHVLRVMRGGKKRTLTLRLKTML</sequence>
<dbReference type="Proteomes" id="UP000316609">
    <property type="component" value="Unassembled WGS sequence"/>
</dbReference>
<name>A0A538TUW4_UNCEI</name>
<evidence type="ECO:0000256" key="1">
    <source>
        <dbReference type="ARBA" id="ARBA00022801"/>
    </source>
</evidence>
<protein>
    <submittedName>
        <fullName evidence="3">PDZ domain-containing protein</fullName>
    </submittedName>
</protein>
<dbReference type="PROSITE" id="PS50175">
    <property type="entry name" value="ASP_PROT_RETROV"/>
    <property type="match status" value="1"/>
</dbReference>
<dbReference type="Gene3D" id="2.30.42.10">
    <property type="match status" value="1"/>
</dbReference>
<evidence type="ECO:0000313" key="4">
    <source>
        <dbReference type="Proteomes" id="UP000316609"/>
    </source>
</evidence>
<dbReference type="Gene3D" id="2.40.70.10">
    <property type="entry name" value="Acid Proteases"/>
    <property type="match status" value="2"/>
</dbReference>
<dbReference type="SMART" id="SM00228">
    <property type="entry name" value="PDZ"/>
    <property type="match status" value="1"/>
</dbReference>
<dbReference type="GO" id="GO:0006508">
    <property type="term" value="P:proteolysis"/>
    <property type="evidence" value="ECO:0007669"/>
    <property type="project" value="InterPro"/>
</dbReference>
<organism evidence="3 4">
    <name type="scientific">Eiseniibacteriota bacterium</name>
    <dbReference type="NCBI Taxonomy" id="2212470"/>
    <lineage>
        <taxon>Bacteria</taxon>
        <taxon>Candidatus Eiseniibacteriota</taxon>
    </lineage>
</organism>
<reference evidence="3 4" key="1">
    <citation type="journal article" date="2019" name="Nat. Microbiol.">
        <title>Mediterranean grassland soil C-N compound turnover is dependent on rainfall and depth, and is mediated by genomically divergent microorganisms.</title>
        <authorList>
            <person name="Diamond S."/>
            <person name="Andeer P.F."/>
            <person name="Li Z."/>
            <person name="Crits-Christoph A."/>
            <person name="Burstein D."/>
            <person name="Anantharaman K."/>
            <person name="Lane K.R."/>
            <person name="Thomas B.C."/>
            <person name="Pan C."/>
            <person name="Northen T.R."/>
            <person name="Banfield J.F."/>
        </authorList>
    </citation>
    <scope>NUCLEOTIDE SEQUENCE [LARGE SCALE GENOMIC DNA]</scope>
    <source>
        <strain evidence="3">WS_8</strain>
    </source>
</reference>
<feature type="domain" description="Peptidase A2" evidence="2">
    <location>
        <begin position="312"/>
        <end position="347"/>
    </location>
</feature>
<dbReference type="InterPro" id="IPR001478">
    <property type="entry name" value="PDZ"/>
</dbReference>
<dbReference type="GO" id="GO:0004190">
    <property type="term" value="F:aspartic-type endopeptidase activity"/>
    <property type="evidence" value="ECO:0007669"/>
    <property type="project" value="InterPro"/>
</dbReference>
<dbReference type="PROSITE" id="PS00141">
    <property type="entry name" value="ASP_PROTEASE"/>
    <property type="match status" value="1"/>
</dbReference>
<dbReference type="AlphaFoldDB" id="A0A538TUW4"/>
<evidence type="ECO:0000259" key="2">
    <source>
        <dbReference type="PROSITE" id="PS50175"/>
    </source>
</evidence>
<comment type="caution">
    <text evidence="3">The sequence shown here is derived from an EMBL/GenBank/DDBJ whole genome shotgun (WGS) entry which is preliminary data.</text>
</comment>
<dbReference type="InterPro" id="IPR036034">
    <property type="entry name" value="PDZ_sf"/>
</dbReference>
<dbReference type="SUPFAM" id="SSF50156">
    <property type="entry name" value="PDZ domain-like"/>
    <property type="match status" value="1"/>
</dbReference>
<evidence type="ECO:0000313" key="3">
    <source>
        <dbReference type="EMBL" id="TMQ67426.1"/>
    </source>
</evidence>
<dbReference type="SUPFAM" id="SSF50630">
    <property type="entry name" value="Acid proteases"/>
    <property type="match status" value="1"/>
</dbReference>
<accession>A0A538TUW4</accession>
<dbReference type="InterPro" id="IPR021109">
    <property type="entry name" value="Peptidase_aspartic_dom_sf"/>
</dbReference>
<gene>
    <name evidence="3" type="ORF">E6K78_04815</name>
</gene>
<proteinExistence type="predicted"/>
<dbReference type="Pfam" id="PF13180">
    <property type="entry name" value="PDZ_2"/>
    <property type="match status" value="1"/>
</dbReference>
<dbReference type="InterPro" id="IPR034122">
    <property type="entry name" value="Retropepsin-like_bacterial"/>
</dbReference>
<dbReference type="CDD" id="cd05483">
    <property type="entry name" value="retropepsin_like_bacteria"/>
    <property type="match status" value="1"/>
</dbReference>
<dbReference type="InterPro" id="IPR001995">
    <property type="entry name" value="Peptidase_A2_cat"/>
</dbReference>
<dbReference type="InterPro" id="IPR001969">
    <property type="entry name" value="Aspartic_peptidase_AS"/>
</dbReference>
<keyword evidence="1" id="KW-0378">Hydrolase</keyword>
<dbReference type="EMBL" id="VBOY01000039">
    <property type="protein sequence ID" value="TMQ67426.1"/>
    <property type="molecule type" value="Genomic_DNA"/>
</dbReference>